<evidence type="ECO:0000313" key="2">
    <source>
        <dbReference type="Proteomes" id="UP000824890"/>
    </source>
</evidence>
<keyword evidence="2" id="KW-1185">Reference proteome</keyword>
<dbReference type="EMBL" id="JAGKQM010000012">
    <property type="protein sequence ID" value="KAH0899141.1"/>
    <property type="molecule type" value="Genomic_DNA"/>
</dbReference>
<dbReference type="Proteomes" id="UP000824890">
    <property type="component" value="Unassembled WGS sequence"/>
</dbReference>
<accession>A0ABQ8B2W8</accession>
<name>A0ABQ8B2W8_BRANA</name>
<organism evidence="1 2">
    <name type="scientific">Brassica napus</name>
    <name type="common">Rape</name>
    <dbReference type="NCBI Taxonomy" id="3708"/>
    <lineage>
        <taxon>Eukaryota</taxon>
        <taxon>Viridiplantae</taxon>
        <taxon>Streptophyta</taxon>
        <taxon>Embryophyta</taxon>
        <taxon>Tracheophyta</taxon>
        <taxon>Spermatophyta</taxon>
        <taxon>Magnoliopsida</taxon>
        <taxon>eudicotyledons</taxon>
        <taxon>Gunneridae</taxon>
        <taxon>Pentapetalae</taxon>
        <taxon>rosids</taxon>
        <taxon>malvids</taxon>
        <taxon>Brassicales</taxon>
        <taxon>Brassicaceae</taxon>
        <taxon>Brassiceae</taxon>
        <taxon>Brassica</taxon>
    </lineage>
</organism>
<reference evidence="1 2" key="1">
    <citation type="submission" date="2021-05" db="EMBL/GenBank/DDBJ databases">
        <title>Genome Assembly of Synthetic Allotetraploid Brassica napus Reveals Homoeologous Exchanges between Subgenomes.</title>
        <authorList>
            <person name="Davis J.T."/>
        </authorList>
    </citation>
    <scope>NUCLEOTIDE SEQUENCE [LARGE SCALE GENOMIC DNA]</scope>
    <source>
        <strain evidence="2">cv. Da-Ae</strain>
        <tissue evidence="1">Seedling</tissue>
    </source>
</reference>
<gene>
    <name evidence="1" type="ORF">HID58_048709</name>
</gene>
<proteinExistence type="predicted"/>
<sequence length="378" mass="41590">MAMKSVRLTVKSTFVSVKFPVSDSSIDRGLPMKNKCVLTLVYAYLLVNRMIGIRLEILSFNAEQSQVHFDSKSIIDNSLENMLGTPTDVYVLTIPPNRVAMLHRAPCLHQEFSLTRMCLRQLITSLGWLRSEDPYVASMFIALEVTKVETLTIGEIYVFLGQEPIQGLLDTIGQTHNVKVKVSDPSFTEKYHNCLKGCMSSSLARCKNHLSRSVTADIKGEQLPGPIVTCNSAFGETFYTGSSSGGSAPTNDSEIQRSDYLYKGTALHLAAQIAILDVAGYCFPSLYQCLNCWSLLTDNKSLVAGFDQKLKMSFNHKVIFRASDGGTTHKETLQLLMNLGTSVAQFTVEDGTTIDLIGAKSTILHYASYGGDTQCSTK</sequence>
<protein>
    <submittedName>
        <fullName evidence="1">Uncharacterized protein</fullName>
    </submittedName>
</protein>
<evidence type="ECO:0000313" key="1">
    <source>
        <dbReference type="EMBL" id="KAH0899141.1"/>
    </source>
</evidence>
<comment type="caution">
    <text evidence="1">The sequence shown here is derived from an EMBL/GenBank/DDBJ whole genome shotgun (WGS) entry which is preliminary data.</text>
</comment>